<keyword evidence="1" id="KW-1133">Transmembrane helix</keyword>
<feature type="transmembrane region" description="Helical" evidence="1">
    <location>
        <begin position="48"/>
        <end position="80"/>
    </location>
</feature>
<accession>A0ABU0ABF7</accession>
<gene>
    <name evidence="2" type="ORF">J2S17_000455</name>
</gene>
<dbReference type="Proteomes" id="UP001238088">
    <property type="component" value="Unassembled WGS sequence"/>
</dbReference>
<feature type="transmembrane region" description="Helical" evidence="1">
    <location>
        <begin position="20"/>
        <end position="42"/>
    </location>
</feature>
<evidence type="ECO:0000313" key="3">
    <source>
        <dbReference type="Proteomes" id="UP001238088"/>
    </source>
</evidence>
<keyword evidence="3" id="KW-1185">Reference proteome</keyword>
<sequence>MKTLEIKRFTVGTVIKSTLYLLFIPIIIMIIVGLITTMVLMIEDGAVALMGIFIMLLASLFYAGVYLGMIALMTVIYNWLAGKFGGLTIIVQEKDEIVAKEQI</sequence>
<proteinExistence type="predicted"/>
<reference evidence="2 3" key="1">
    <citation type="submission" date="2023-07" db="EMBL/GenBank/DDBJ databases">
        <title>Genomic Encyclopedia of Type Strains, Phase IV (KMG-IV): sequencing the most valuable type-strain genomes for metagenomic binning, comparative biology and taxonomic classification.</title>
        <authorList>
            <person name="Goeker M."/>
        </authorList>
    </citation>
    <scope>NUCLEOTIDE SEQUENCE [LARGE SCALE GENOMIC DNA]</scope>
    <source>
        <strain evidence="2 3">DSM 23494</strain>
    </source>
</reference>
<dbReference type="RefSeq" id="WP_307471446.1">
    <property type="nucleotide sequence ID" value="NZ_JAUSUB010000001.1"/>
</dbReference>
<comment type="caution">
    <text evidence="2">The sequence shown here is derived from an EMBL/GenBank/DDBJ whole genome shotgun (WGS) entry which is preliminary data.</text>
</comment>
<protein>
    <submittedName>
        <fullName evidence="2">Membrane protein YGL010W</fullName>
    </submittedName>
</protein>
<keyword evidence="1" id="KW-0472">Membrane</keyword>
<keyword evidence="1" id="KW-0812">Transmembrane</keyword>
<dbReference type="EMBL" id="JAUSUB010000001">
    <property type="protein sequence ID" value="MDQ0268586.1"/>
    <property type="molecule type" value="Genomic_DNA"/>
</dbReference>
<evidence type="ECO:0000313" key="2">
    <source>
        <dbReference type="EMBL" id="MDQ0268586.1"/>
    </source>
</evidence>
<evidence type="ECO:0000256" key="1">
    <source>
        <dbReference type="SAM" id="Phobius"/>
    </source>
</evidence>
<organism evidence="2 3">
    <name type="scientific">Cytobacillus purgationiresistens</name>
    <dbReference type="NCBI Taxonomy" id="863449"/>
    <lineage>
        <taxon>Bacteria</taxon>
        <taxon>Bacillati</taxon>
        <taxon>Bacillota</taxon>
        <taxon>Bacilli</taxon>
        <taxon>Bacillales</taxon>
        <taxon>Bacillaceae</taxon>
        <taxon>Cytobacillus</taxon>
    </lineage>
</organism>
<name>A0ABU0ABF7_9BACI</name>